<feature type="compositionally biased region" description="Polar residues" evidence="1">
    <location>
        <begin position="161"/>
        <end position="177"/>
    </location>
</feature>
<feature type="region of interest" description="Disordered" evidence="1">
    <location>
        <begin position="1"/>
        <end position="238"/>
    </location>
</feature>
<reference evidence="2 3" key="1">
    <citation type="journal article" date="2018" name="PLoS Pathog.">
        <title>Evolution of structural diversity of trichothecenes, a family of toxins produced by plant pathogenic and entomopathogenic fungi.</title>
        <authorList>
            <person name="Proctor R.H."/>
            <person name="McCormick S.P."/>
            <person name="Kim H.S."/>
            <person name="Cardoza R.E."/>
            <person name="Stanley A.M."/>
            <person name="Lindo L."/>
            <person name="Kelly A."/>
            <person name="Brown D.W."/>
            <person name="Lee T."/>
            <person name="Vaughan M.M."/>
            <person name="Alexander N.J."/>
            <person name="Busman M."/>
            <person name="Gutierrez S."/>
        </authorList>
    </citation>
    <scope>NUCLEOTIDE SEQUENCE [LARGE SCALE GENOMIC DNA]</scope>
    <source>
        <strain evidence="2 3">NRRL 13405</strain>
    </source>
</reference>
<feature type="compositionally biased region" description="Polar residues" evidence="1">
    <location>
        <begin position="382"/>
        <end position="392"/>
    </location>
</feature>
<feature type="compositionally biased region" description="Polar residues" evidence="1">
    <location>
        <begin position="97"/>
        <end position="109"/>
    </location>
</feature>
<keyword evidence="3" id="KW-1185">Reference proteome</keyword>
<accession>A0A395MDI0</accession>
<gene>
    <name evidence="2" type="ORF">FIE12Z_9817</name>
</gene>
<feature type="compositionally biased region" description="Basic and acidic residues" evidence="1">
    <location>
        <begin position="393"/>
        <end position="404"/>
    </location>
</feature>
<feature type="compositionally biased region" description="Low complexity" evidence="1">
    <location>
        <begin position="326"/>
        <end position="336"/>
    </location>
</feature>
<name>A0A395MDI0_9HYPO</name>
<feature type="region of interest" description="Disordered" evidence="1">
    <location>
        <begin position="370"/>
        <end position="433"/>
    </location>
</feature>
<feature type="compositionally biased region" description="Basic and acidic residues" evidence="1">
    <location>
        <begin position="589"/>
        <end position="598"/>
    </location>
</feature>
<evidence type="ECO:0000313" key="3">
    <source>
        <dbReference type="Proteomes" id="UP000265631"/>
    </source>
</evidence>
<feature type="compositionally biased region" description="Low complexity" evidence="1">
    <location>
        <begin position="415"/>
        <end position="428"/>
    </location>
</feature>
<feature type="region of interest" description="Disordered" evidence="1">
    <location>
        <begin position="784"/>
        <end position="807"/>
    </location>
</feature>
<feature type="compositionally biased region" description="Polar residues" evidence="1">
    <location>
        <begin position="649"/>
        <end position="658"/>
    </location>
</feature>
<dbReference type="STRING" id="2594813.A0A395MDI0"/>
<dbReference type="AlphaFoldDB" id="A0A395MDI0"/>
<feature type="compositionally biased region" description="Basic and acidic residues" evidence="1">
    <location>
        <begin position="178"/>
        <end position="190"/>
    </location>
</feature>
<feature type="compositionally biased region" description="Pro residues" evidence="1">
    <location>
        <begin position="127"/>
        <end position="141"/>
    </location>
</feature>
<dbReference type="Proteomes" id="UP000265631">
    <property type="component" value="Unassembled WGS sequence"/>
</dbReference>
<dbReference type="EMBL" id="PXXK01000332">
    <property type="protein sequence ID" value="RFN45925.1"/>
    <property type="molecule type" value="Genomic_DNA"/>
</dbReference>
<proteinExistence type="predicted"/>
<feature type="region of interest" description="Disordered" evidence="1">
    <location>
        <begin position="316"/>
        <end position="342"/>
    </location>
</feature>
<feature type="region of interest" description="Disordered" evidence="1">
    <location>
        <begin position="556"/>
        <end position="614"/>
    </location>
</feature>
<comment type="caution">
    <text evidence="2">The sequence shown here is derived from an EMBL/GenBank/DDBJ whole genome shotgun (WGS) entry which is preliminary data.</text>
</comment>
<feature type="region of interest" description="Disordered" evidence="1">
    <location>
        <begin position="446"/>
        <end position="541"/>
    </location>
</feature>
<sequence>MMAPSADYPSKAPFEASPTGHLQFKRHKVLPRPRSERASELPTRVASPLTRQDLVIDTSRPGNGKHPSSPRTLKHQSRRISSGPDLPPTPPRHSRQPSDNSSGKTSSPAATDIALRTPQPSHLRSPSTPPNQKSPPTPDVTPPHHSTSRPQLLRPVVSDRAGSNTTVGESQSGSFTTAREDPLSSEDEGRSANNKNSRSNVRHVSDTSARGRKPDTLGFNLANFAPPSEGSSVSRSLGGDWGHNDSDWGSVSEVEQEWDHNLQRMVTVKKRPEPLDMMRSSPARAKVVEPNTVTSTQATKAVRGMPLHQRAEALSTKGLSTREIPSSTTSSTVGSSDPRRMSVISNKSTVSTVVEAYLLDPTPKRQRTLRHVRKQTILREPTNASSVSTTDSLKSERSQNDARARTRPSAPKSESQSSNMTVNSMSSSRARREVWKAGGIPVVVVPDRLSSHKTKSREPSLRSHSSRRSSRTATSVSPTLNDTPSTRGEPPIVRRPNRGRSYSLSESSDERTMDYPPIVPARSSSLSAPTSRNGSRASSLTAESMKLHNALQEYLNKKKDSQKVPEIRFSENGPTTQALSSPSQSRRRSSSEHHDDGLNIKGYGSQNTPFSVASVDTNGTNPVITEALAVQMYPHQNSSLLMVDHSTKPSESADQSQTEAEENLDVPLPTDSSDEIPTTPPQPTRSLADVDSPLRNPRAPPEPPSHAPVINFIPATPSGTTPAHEKMAFMGNYFEAMNEKPSRRPSMVRRAFNRTRRHSVDYSSSTRRPSSFLSRTLSLSRTGRIRGMPTMEREPEYPSPDDSPVEEDKLHPFWRPQWSSDELDECDGDCDDDCDIHWPAEPADEIYRYPPVDNRPKGPQRSFSSRMKRTFAVLPSREGSYYTSYDWPATERRTIGRTPSGNLRVMRHRSSFDSLRRSYNDDERPHSADGDVKRSFWRANSVQRRASKEKRRLSLGSRLEELQNLPRKFSEKRREKRSQELRKKISGPKELEYQPNRLCYELSIKRIDNERFGQSFDWSVVYFPAAATVALLSQNISNPNWAEASSDLSLVNQTLRFLSRHASQEPDTYVDHVLSVCSGFRNAAQATIKLTKAGPTLATDEDQPTSGSYDQVARQDSLLAEARVPVGNESGWMDPFDLPSSLFWSWQDMLTGAPPACDFDAQGFGTKNDDYH</sequence>
<organism evidence="2 3">
    <name type="scientific">Fusarium flagelliforme</name>
    <dbReference type="NCBI Taxonomy" id="2675880"/>
    <lineage>
        <taxon>Eukaryota</taxon>
        <taxon>Fungi</taxon>
        <taxon>Dikarya</taxon>
        <taxon>Ascomycota</taxon>
        <taxon>Pezizomycotina</taxon>
        <taxon>Sordariomycetes</taxon>
        <taxon>Hypocreomycetidae</taxon>
        <taxon>Hypocreales</taxon>
        <taxon>Nectriaceae</taxon>
        <taxon>Fusarium</taxon>
        <taxon>Fusarium incarnatum-equiseti species complex</taxon>
    </lineage>
</organism>
<evidence type="ECO:0000256" key="1">
    <source>
        <dbReference type="SAM" id="MobiDB-lite"/>
    </source>
</evidence>
<feature type="region of interest" description="Disordered" evidence="1">
    <location>
        <begin position="645"/>
        <end position="710"/>
    </location>
</feature>
<feature type="compositionally biased region" description="Basic and acidic residues" evidence="1">
    <location>
        <begin position="556"/>
        <end position="569"/>
    </location>
</feature>
<feature type="compositionally biased region" description="Polar residues" evidence="1">
    <location>
        <begin position="522"/>
        <end position="541"/>
    </location>
</feature>
<protein>
    <submittedName>
        <fullName evidence="2">Uncharacterized protein</fullName>
    </submittedName>
</protein>
<feature type="compositionally biased region" description="Polar residues" evidence="1">
    <location>
        <begin position="604"/>
        <end position="614"/>
    </location>
</feature>
<evidence type="ECO:0000313" key="2">
    <source>
        <dbReference type="EMBL" id="RFN45925.1"/>
    </source>
</evidence>